<dbReference type="GO" id="GO:0050528">
    <property type="term" value="F:acyloxyacyl hydrolase activity"/>
    <property type="evidence" value="ECO:0007669"/>
    <property type="project" value="UniProtKB-EC"/>
</dbReference>
<comment type="similarity">
    <text evidence="1">Belongs to the PagL family.</text>
</comment>
<comment type="subunit">
    <text evidence="1">Homodimer.</text>
</comment>
<keyword evidence="3" id="KW-0732">Signal</keyword>
<sequence>MPSSMKSEQQERRMHLAKSPRTLFVARLVAAAALVAGASSAASAEELVGWSHPAVHVAYGRDTSHDVNKYEIGVNFNTPLQYGNPQGWLLRLQAEFNVAGWDARGGTNPQNLFEFGISPILRVEKRGGYFVPFAEASVGLRVLTHAGTSDEHRMGSAFQFSDMLGVGVGFGKNANTEVGFRFQHISNAGIKEPNPGSNFYTGYVRYRF</sequence>
<dbReference type="InterPro" id="IPR011250">
    <property type="entry name" value="OMP/PagP_B-barrel"/>
</dbReference>
<evidence type="ECO:0000256" key="3">
    <source>
        <dbReference type="SAM" id="SignalP"/>
    </source>
</evidence>
<dbReference type="EMBL" id="CP033969">
    <property type="protein sequence ID" value="AZG12741.1"/>
    <property type="molecule type" value="Genomic_DNA"/>
</dbReference>
<gene>
    <name evidence="4" type="ORF">EHF44_04435</name>
</gene>
<proteinExistence type="inferred from homology"/>
<evidence type="ECO:0000313" key="4">
    <source>
        <dbReference type="EMBL" id="AZG12741.1"/>
    </source>
</evidence>
<evidence type="ECO:0000256" key="1">
    <source>
        <dbReference type="PIRNR" id="PIRNR029681"/>
    </source>
</evidence>
<organism evidence="4 5">
    <name type="scientific">Cupriavidus pauculus</name>
    <dbReference type="NCBI Taxonomy" id="82633"/>
    <lineage>
        <taxon>Bacteria</taxon>
        <taxon>Pseudomonadati</taxon>
        <taxon>Pseudomonadota</taxon>
        <taxon>Betaproteobacteria</taxon>
        <taxon>Burkholderiales</taxon>
        <taxon>Burkholderiaceae</taxon>
        <taxon>Cupriavidus</taxon>
    </lineage>
</organism>
<comment type="subcellular location">
    <subcellularLocation>
        <location evidence="1">Cell outer membrane</location>
        <topology evidence="1">Multi-pass membrane protein</topology>
    </subcellularLocation>
</comment>
<feature type="signal peptide" evidence="3">
    <location>
        <begin position="1"/>
        <end position="44"/>
    </location>
</feature>
<dbReference type="KEGG" id="cpau:EHF44_04435"/>
<dbReference type="Gene3D" id="2.40.160.20">
    <property type="match status" value="1"/>
</dbReference>
<reference evidence="5" key="1">
    <citation type="submission" date="2018-11" db="EMBL/GenBank/DDBJ databases">
        <title>FDA dAtabase for Regulatory Grade micrObial Sequences (FDA-ARGOS): Supporting development and validation of Infectious Disease Dx tests.</title>
        <authorList>
            <person name="Goldberg B."/>
            <person name="Campos J."/>
            <person name="Tallon L."/>
            <person name="Sadzewicz L."/>
            <person name="Zhao X."/>
            <person name="Vavikolanu K."/>
            <person name="Mehta A."/>
            <person name="Aluvathingal J."/>
            <person name="Nadendla S."/>
            <person name="Geyer C."/>
            <person name="Nandy P."/>
            <person name="Yan Y."/>
            <person name="Sichtig H."/>
        </authorList>
    </citation>
    <scope>NUCLEOTIDE SEQUENCE [LARGE SCALE GENOMIC DNA]</scope>
    <source>
        <strain evidence="5">FDAARGOS_614</strain>
    </source>
</reference>
<comment type="function">
    <text evidence="1">Has lipid A 3-O-deacylase activity. Hydrolyzes the ester bond at the 3 position of lipid A, a bioactive component of lipopolysaccharide (LPS), thereby releasing the primary fatty acyl moiety.</text>
</comment>
<keyword evidence="1 4" id="KW-0378">Hydrolase</keyword>
<comment type="catalytic activity">
    <reaction evidence="1">
        <text>a 3-(acyloxy)acyl derivative of bacterial toxin + H2O = a 3-hydroxyacyl derivative of bacterial toxin + a fatty acid + H(+)</text>
        <dbReference type="Rhea" id="RHEA:12032"/>
        <dbReference type="ChEBI" id="CHEBI:15377"/>
        <dbReference type="ChEBI" id="CHEBI:15378"/>
        <dbReference type="ChEBI" id="CHEBI:28868"/>
        <dbReference type="ChEBI" id="CHEBI:136853"/>
        <dbReference type="ChEBI" id="CHEBI:140675"/>
        <dbReference type="EC" id="3.1.1.77"/>
    </reaction>
</comment>
<dbReference type="InterPro" id="IPR018550">
    <property type="entry name" value="Lipid-A_deacylase-rel"/>
</dbReference>
<accession>A0A3G8GX03</accession>
<dbReference type="EC" id="3.1.1.77" evidence="1"/>
<protein>
    <recommendedName>
        <fullName evidence="1">Lipid A deacylase</fullName>
        <ecNumber evidence="1">3.1.1.77</ecNumber>
    </recommendedName>
    <alternativeName>
        <fullName evidence="1">LPS 3-O-deacylase</fullName>
    </alternativeName>
    <alternativeName>
        <fullName evidence="1">Outer membrane enzyme</fullName>
    </alternativeName>
</protein>
<evidence type="ECO:0000256" key="2">
    <source>
        <dbReference type="PIRSR" id="PIRSR029681-2"/>
    </source>
</evidence>
<dbReference type="OrthoDB" id="5297282at2"/>
<keyword evidence="1" id="KW-0472">Membrane</keyword>
<feature type="chain" id="PRO_5018332899" description="Lipid A deacylase" evidence="3">
    <location>
        <begin position="45"/>
        <end position="208"/>
    </location>
</feature>
<dbReference type="Proteomes" id="UP000270411">
    <property type="component" value="Chromosome 1"/>
</dbReference>
<dbReference type="PIRSF" id="PIRSF029681">
    <property type="entry name" value="PagL"/>
    <property type="match status" value="1"/>
</dbReference>
<name>A0A3G8GX03_9BURK</name>
<dbReference type="Pfam" id="PF09411">
    <property type="entry name" value="PagL"/>
    <property type="match status" value="1"/>
</dbReference>
<dbReference type="GO" id="GO:0009279">
    <property type="term" value="C:cell outer membrane"/>
    <property type="evidence" value="ECO:0007669"/>
    <property type="project" value="UniProtKB-SubCell"/>
</dbReference>
<feature type="site" description="Critical for activity" evidence="2">
    <location>
        <position position="187"/>
    </location>
</feature>
<dbReference type="SUPFAM" id="SSF56925">
    <property type="entry name" value="OMPA-like"/>
    <property type="match status" value="1"/>
</dbReference>
<keyword evidence="1" id="KW-0998">Cell outer membrane</keyword>
<evidence type="ECO:0000313" key="5">
    <source>
        <dbReference type="Proteomes" id="UP000270411"/>
    </source>
</evidence>
<dbReference type="AlphaFoldDB" id="A0A3G8GX03"/>